<dbReference type="EMBL" id="JBEPBX010000036">
    <property type="protein sequence ID" value="MER6617353.1"/>
    <property type="molecule type" value="Genomic_DNA"/>
</dbReference>
<keyword evidence="3" id="KW-1185">Reference proteome</keyword>
<dbReference type="Gene3D" id="3.40.630.30">
    <property type="match status" value="1"/>
</dbReference>
<name>A0ABV1V2W2_9ACTN</name>
<reference evidence="2 3" key="1">
    <citation type="submission" date="2024-06" db="EMBL/GenBank/DDBJ databases">
        <title>The Natural Products Discovery Center: Release of the First 8490 Sequenced Strains for Exploring Actinobacteria Biosynthetic Diversity.</title>
        <authorList>
            <person name="Kalkreuter E."/>
            <person name="Kautsar S.A."/>
            <person name="Yang D."/>
            <person name="Bader C.D."/>
            <person name="Teijaro C.N."/>
            <person name="Fluegel L."/>
            <person name="Davis C.M."/>
            <person name="Simpson J.R."/>
            <person name="Lauterbach L."/>
            <person name="Steele A.D."/>
            <person name="Gui C."/>
            <person name="Meng S."/>
            <person name="Li G."/>
            <person name="Viehrig K."/>
            <person name="Ye F."/>
            <person name="Su P."/>
            <person name="Kiefer A.F."/>
            <person name="Nichols A."/>
            <person name="Cepeda A.J."/>
            <person name="Yan W."/>
            <person name="Fan B."/>
            <person name="Jiang Y."/>
            <person name="Adhikari A."/>
            <person name="Zheng C.-J."/>
            <person name="Schuster L."/>
            <person name="Cowan T.M."/>
            <person name="Smanski M.J."/>
            <person name="Chevrette M.G."/>
            <person name="De Carvalho L.P.S."/>
            <person name="Shen B."/>
        </authorList>
    </citation>
    <scope>NUCLEOTIDE SEQUENCE [LARGE SCALE GENOMIC DNA]</scope>
    <source>
        <strain evidence="2 3">NPDC000837</strain>
    </source>
</reference>
<dbReference type="PROSITE" id="PS51186">
    <property type="entry name" value="GNAT"/>
    <property type="match status" value="1"/>
</dbReference>
<sequence>MYRIRPATVGDRDAVERLAAARFDWMAAHGHAPWPERSGDFAGKAGRAPMWCLVEGDELCGVTILVDRLGTAVWTETERQEPSLLLTATITSPARAGQQLGARIAWWAVDRAAHLGYAWVRRVTSEPALVDYYLRQSFTLVRESVFRGRPVYALQRPAKLMPEPLSA</sequence>
<dbReference type="InterPro" id="IPR016181">
    <property type="entry name" value="Acyl_CoA_acyltransferase"/>
</dbReference>
<protein>
    <recommendedName>
        <fullName evidence="1">N-acetyltransferase domain-containing protein</fullName>
    </recommendedName>
</protein>
<dbReference type="Proteomes" id="UP001445472">
    <property type="component" value="Unassembled WGS sequence"/>
</dbReference>
<evidence type="ECO:0000259" key="1">
    <source>
        <dbReference type="PROSITE" id="PS51186"/>
    </source>
</evidence>
<accession>A0ABV1V2W2</accession>
<organism evidence="2 3">
    <name type="scientific">Streptomyces xantholiticus</name>
    <dbReference type="NCBI Taxonomy" id="68285"/>
    <lineage>
        <taxon>Bacteria</taxon>
        <taxon>Bacillati</taxon>
        <taxon>Actinomycetota</taxon>
        <taxon>Actinomycetes</taxon>
        <taxon>Kitasatosporales</taxon>
        <taxon>Streptomycetaceae</taxon>
        <taxon>Streptomyces</taxon>
    </lineage>
</organism>
<dbReference type="RefSeq" id="WP_351978456.1">
    <property type="nucleotide sequence ID" value="NZ_JBEPBX010000036.1"/>
</dbReference>
<comment type="caution">
    <text evidence="2">The sequence shown here is derived from an EMBL/GenBank/DDBJ whole genome shotgun (WGS) entry which is preliminary data.</text>
</comment>
<dbReference type="InterPro" id="IPR000182">
    <property type="entry name" value="GNAT_dom"/>
</dbReference>
<gene>
    <name evidence="2" type="ORF">ABT276_29195</name>
</gene>
<evidence type="ECO:0000313" key="3">
    <source>
        <dbReference type="Proteomes" id="UP001445472"/>
    </source>
</evidence>
<feature type="domain" description="N-acetyltransferase" evidence="1">
    <location>
        <begin position="2"/>
        <end position="166"/>
    </location>
</feature>
<evidence type="ECO:0000313" key="2">
    <source>
        <dbReference type="EMBL" id="MER6617353.1"/>
    </source>
</evidence>
<proteinExistence type="predicted"/>
<dbReference type="SUPFAM" id="SSF55729">
    <property type="entry name" value="Acyl-CoA N-acyltransferases (Nat)"/>
    <property type="match status" value="1"/>
</dbReference>